<proteinExistence type="predicted"/>
<evidence type="ECO:0000313" key="1">
    <source>
        <dbReference type="EMBL" id="KAF4037754.1"/>
    </source>
</evidence>
<gene>
    <name evidence="1" type="ORF">GN244_ATG10202</name>
</gene>
<protein>
    <submittedName>
        <fullName evidence="1">Uncharacterized protein</fullName>
    </submittedName>
</protein>
<name>A0A833T6L2_PHYIN</name>
<dbReference type="Proteomes" id="UP000602510">
    <property type="component" value="Unassembled WGS sequence"/>
</dbReference>
<comment type="caution">
    <text evidence="1">The sequence shown here is derived from an EMBL/GenBank/DDBJ whole genome shotgun (WGS) entry which is preliminary data.</text>
</comment>
<reference evidence="1" key="1">
    <citation type="submission" date="2020-04" db="EMBL/GenBank/DDBJ databases">
        <title>Hybrid Assembly of Korean Phytophthora infestans isolates.</title>
        <authorList>
            <person name="Prokchorchik M."/>
            <person name="Lee Y."/>
            <person name="Seo J."/>
            <person name="Cho J.-H."/>
            <person name="Park Y.-E."/>
            <person name="Jang D.-C."/>
            <person name="Im J.-S."/>
            <person name="Choi J.-G."/>
            <person name="Park H.-J."/>
            <person name="Lee G.-B."/>
            <person name="Lee Y.-G."/>
            <person name="Hong S.-Y."/>
            <person name="Cho K."/>
            <person name="Sohn K.H."/>
        </authorList>
    </citation>
    <scope>NUCLEOTIDE SEQUENCE</scope>
    <source>
        <strain evidence="1">KR_1_A1</strain>
    </source>
</reference>
<dbReference type="EMBL" id="WSZM01000234">
    <property type="protein sequence ID" value="KAF4037754.1"/>
    <property type="molecule type" value="Genomic_DNA"/>
</dbReference>
<accession>A0A833T6L2</accession>
<sequence>MELHELILSRVGRDGRQRSCNSVLEDENFSIASRAAATIAKVVEVYNLKKQLQQVNVLTGGSEILMIEMENTMKLQRKLEKAHKMALVSEYRTEVGASGEWMMAV</sequence>
<dbReference type="AlphaFoldDB" id="A0A833T6L2"/>
<evidence type="ECO:0000313" key="2">
    <source>
        <dbReference type="Proteomes" id="UP000602510"/>
    </source>
</evidence>
<keyword evidence="2" id="KW-1185">Reference proteome</keyword>
<organism evidence="1 2">
    <name type="scientific">Phytophthora infestans</name>
    <name type="common">Potato late blight agent</name>
    <name type="synonym">Botrytis infestans</name>
    <dbReference type="NCBI Taxonomy" id="4787"/>
    <lineage>
        <taxon>Eukaryota</taxon>
        <taxon>Sar</taxon>
        <taxon>Stramenopiles</taxon>
        <taxon>Oomycota</taxon>
        <taxon>Peronosporomycetes</taxon>
        <taxon>Peronosporales</taxon>
        <taxon>Peronosporaceae</taxon>
        <taxon>Phytophthora</taxon>
    </lineage>
</organism>